<evidence type="ECO:0008006" key="3">
    <source>
        <dbReference type="Google" id="ProtNLM"/>
    </source>
</evidence>
<protein>
    <recommendedName>
        <fullName evidence="3">DUF1833 domain-containing protein</fullName>
    </recommendedName>
</protein>
<dbReference type="EMBL" id="LKKS01000101">
    <property type="protein sequence ID" value="KPM62959.1"/>
    <property type="molecule type" value="Genomic_DNA"/>
</dbReference>
<dbReference type="InterPro" id="IPR014974">
    <property type="entry name" value="DUF1833"/>
</dbReference>
<sequence length="159" mass="17854">MSLIEECYASGRGELVDTIEARKEGGTISHLYCSGWEDRVCTTEDGRTLTFIAMAMDLALPKNDNSAFQNLVLGLDNVTGEVQEVVEEAKAADERFIITFRRYLAEDLSFPQERYRMTLLSREYENDVAKLTCGLMDLLNTNGLRTILTTIVAPGLKYI</sequence>
<dbReference type="AlphaFoldDB" id="A0A0P7DB69"/>
<organism evidence="1 2">
    <name type="scientific">Pseudomonas putida</name>
    <name type="common">Arthrobacter siderocapsulatus</name>
    <dbReference type="NCBI Taxonomy" id="303"/>
    <lineage>
        <taxon>Bacteria</taxon>
        <taxon>Pseudomonadati</taxon>
        <taxon>Pseudomonadota</taxon>
        <taxon>Gammaproteobacteria</taxon>
        <taxon>Pseudomonadales</taxon>
        <taxon>Pseudomonadaceae</taxon>
        <taxon>Pseudomonas</taxon>
    </lineage>
</organism>
<comment type="caution">
    <text evidence="1">The sequence shown here is derived from an EMBL/GenBank/DDBJ whole genome shotgun (WGS) entry which is preliminary data.</text>
</comment>
<dbReference type="RefSeq" id="WP_054572984.1">
    <property type="nucleotide sequence ID" value="NZ_LKKS01000101.1"/>
</dbReference>
<dbReference type="Proteomes" id="UP000050437">
    <property type="component" value="Unassembled WGS sequence"/>
</dbReference>
<proteinExistence type="predicted"/>
<evidence type="ECO:0000313" key="2">
    <source>
        <dbReference type="Proteomes" id="UP000050437"/>
    </source>
</evidence>
<reference evidence="1 2" key="1">
    <citation type="submission" date="2015-10" db="EMBL/GenBank/DDBJ databases">
        <title>Pseudomonas putida clinical strains.</title>
        <authorList>
            <person name="Molina L."/>
            <person name="Udaondo Z."/>
        </authorList>
    </citation>
    <scope>NUCLEOTIDE SEQUENCE [LARGE SCALE GENOMIC DNA]</scope>
    <source>
        <strain evidence="1 2">HB13667</strain>
    </source>
</reference>
<evidence type="ECO:0000313" key="1">
    <source>
        <dbReference type="EMBL" id="KPM62959.1"/>
    </source>
</evidence>
<dbReference type="Pfam" id="PF08875">
    <property type="entry name" value="DUF1833"/>
    <property type="match status" value="1"/>
</dbReference>
<name>A0A0P7DB69_PSEPU</name>
<accession>A0A0P7DB69</accession>
<gene>
    <name evidence="1" type="ORF">HB13667_16235</name>
</gene>